<protein>
    <submittedName>
        <fullName evidence="1">Uncharacterized protein</fullName>
    </submittedName>
</protein>
<evidence type="ECO:0000313" key="2">
    <source>
        <dbReference type="Proteomes" id="UP001231189"/>
    </source>
</evidence>
<dbReference type="InterPro" id="IPR036915">
    <property type="entry name" value="Cyclin-like_sf"/>
</dbReference>
<dbReference type="EMBL" id="JAUUTY010000005">
    <property type="protein sequence ID" value="KAK1628295.1"/>
    <property type="molecule type" value="Genomic_DNA"/>
</dbReference>
<name>A0AAD8RMR9_LOLMU</name>
<gene>
    <name evidence="1" type="ORF">QYE76_002610</name>
</gene>
<reference evidence="1" key="1">
    <citation type="submission" date="2023-07" db="EMBL/GenBank/DDBJ databases">
        <title>A chromosome-level genome assembly of Lolium multiflorum.</title>
        <authorList>
            <person name="Chen Y."/>
            <person name="Copetti D."/>
            <person name="Kolliker R."/>
            <person name="Studer B."/>
        </authorList>
    </citation>
    <scope>NUCLEOTIDE SEQUENCE</scope>
    <source>
        <strain evidence="1">02402/16</strain>
        <tissue evidence="1">Leaf</tissue>
    </source>
</reference>
<dbReference type="CDD" id="cd00043">
    <property type="entry name" value="CYCLIN_SF"/>
    <property type="match status" value="1"/>
</dbReference>
<proteinExistence type="predicted"/>
<dbReference type="AlphaFoldDB" id="A0AAD8RMR9"/>
<organism evidence="1 2">
    <name type="scientific">Lolium multiflorum</name>
    <name type="common">Italian ryegrass</name>
    <name type="synonym">Lolium perenne subsp. multiflorum</name>
    <dbReference type="NCBI Taxonomy" id="4521"/>
    <lineage>
        <taxon>Eukaryota</taxon>
        <taxon>Viridiplantae</taxon>
        <taxon>Streptophyta</taxon>
        <taxon>Embryophyta</taxon>
        <taxon>Tracheophyta</taxon>
        <taxon>Spermatophyta</taxon>
        <taxon>Magnoliopsida</taxon>
        <taxon>Liliopsida</taxon>
        <taxon>Poales</taxon>
        <taxon>Poaceae</taxon>
        <taxon>BOP clade</taxon>
        <taxon>Pooideae</taxon>
        <taxon>Poodae</taxon>
        <taxon>Poeae</taxon>
        <taxon>Poeae Chloroplast Group 2 (Poeae type)</taxon>
        <taxon>Loliodinae</taxon>
        <taxon>Loliinae</taxon>
        <taxon>Lolium</taxon>
    </lineage>
</organism>
<dbReference type="Gene3D" id="1.10.472.10">
    <property type="entry name" value="Cyclin-like"/>
    <property type="match status" value="1"/>
</dbReference>
<comment type="caution">
    <text evidence="1">The sequence shown here is derived from an EMBL/GenBank/DDBJ whole genome shotgun (WGS) entry which is preliminary data.</text>
</comment>
<dbReference type="PANTHER" id="PTHR48428:SF1">
    <property type="entry name" value="PLANT-SPECIFIC TFIIB-RELATED PROTEIN PTF2"/>
    <property type="match status" value="1"/>
</dbReference>
<dbReference type="SUPFAM" id="SSF47954">
    <property type="entry name" value="Cyclin-like"/>
    <property type="match status" value="1"/>
</dbReference>
<dbReference type="InterPro" id="IPR053340">
    <property type="entry name" value="PTF2"/>
</dbReference>
<evidence type="ECO:0000313" key="1">
    <source>
        <dbReference type="EMBL" id="KAK1628295.1"/>
    </source>
</evidence>
<accession>A0AAD8RMR9</accession>
<dbReference type="Proteomes" id="UP001231189">
    <property type="component" value="Unassembled WGS sequence"/>
</dbReference>
<sequence length="474" mass="53019">MAARFSLSASRVEDVLHIAQSATDRNLACPGTAFLPVLAGACIFIVARSHCLPISLAEAAEAADCTTFALADLAYRIASRLSLPPLLSFDYSAALERAVELSLKAAGGEKKVAILSQARFLLRCASKWSLTTGRHPLPLVASVIAFAAQLKGFTSVSVEEIALQISAVPSTCRLRYKELVAALVRAAHKLLPWGTDVNAKNLVHSAPMLLYLMEMQSQSQLFQESLLRPDIASIVKMYSSVDDDETKYLQTDDPFDFDFKTYGQELKEPEDLNILEGCMSDTYQNVLKRIAQLKELGNFGKVPSRRKRCKTDWELEPWDNNARTKNKPLEEEAEIDIGYDAPPPSFTAGIDLQKRRRARIEAAKCRITEIRKAPATRIANAIEDSPSDLGHKHVCPPQKNIRKNQWRKRRDDKDHLTQISNTTDCVKKRKKRDSCNGIDWEDCVIELLLLHGANEEEIEQGQYKRLLDLHVFSA</sequence>
<dbReference type="PANTHER" id="PTHR48428">
    <property type="entry name" value="PLANT-SPECIFIC TFIIB-RELATED PROTEIN PTF2"/>
    <property type="match status" value="1"/>
</dbReference>
<keyword evidence="2" id="KW-1185">Reference proteome</keyword>